<keyword evidence="2" id="KW-1185">Reference proteome</keyword>
<comment type="caution">
    <text evidence="1">The sequence shown here is derived from an EMBL/GenBank/DDBJ whole genome shotgun (WGS) entry which is preliminary data.</text>
</comment>
<evidence type="ECO:0000313" key="1">
    <source>
        <dbReference type="EMBL" id="MBA2897366.1"/>
    </source>
</evidence>
<dbReference type="Proteomes" id="UP000530928">
    <property type="component" value="Unassembled WGS sequence"/>
</dbReference>
<organism evidence="1 2">
    <name type="scientific">Nonomuraea soli</name>
    <dbReference type="NCBI Taxonomy" id="1032476"/>
    <lineage>
        <taxon>Bacteria</taxon>
        <taxon>Bacillati</taxon>
        <taxon>Actinomycetota</taxon>
        <taxon>Actinomycetes</taxon>
        <taxon>Streptosporangiales</taxon>
        <taxon>Streptosporangiaceae</taxon>
        <taxon>Nonomuraea</taxon>
    </lineage>
</organism>
<gene>
    <name evidence="1" type="ORF">HNR30_008764</name>
</gene>
<name>A0A7W0CU58_9ACTN</name>
<sequence length="186" mass="19951">MSDAEAWLSLGSVELRAWRFNRSDLLECIALADALSAHAGMWRRDLEASLEALDAGIEDRAVINPEPIVEIVGAQATAVMEALVPAAVLERPAVEAGQRLCACGEAIGPATPEEVEHAAVGVPLPDVSNECARCRSKAPATLTTVMTACPAHGKVLDWREDAWRHLDDLEPCDPPAETPRRSLDVL</sequence>
<reference evidence="1 2" key="1">
    <citation type="submission" date="2020-07" db="EMBL/GenBank/DDBJ databases">
        <title>Genomic Encyclopedia of Type Strains, Phase IV (KMG-IV): sequencing the most valuable type-strain genomes for metagenomic binning, comparative biology and taxonomic classification.</title>
        <authorList>
            <person name="Goeker M."/>
        </authorList>
    </citation>
    <scope>NUCLEOTIDE SEQUENCE [LARGE SCALE GENOMIC DNA]</scope>
    <source>
        <strain evidence="1 2">DSM 45533</strain>
    </source>
</reference>
<proteinExistence type="predicted"/>
<evidence type="ECO:0000313" key="2">
    <source>
        <dbReference type="Proteomes" id="UP000530928"/>
    </source>
</evidence>
<accession>A0A7W0CU58</accession>
<dbReference type="EMBL" id="JACDUR010000011">
    <property type="protein sequence ID" value="MBA2897366.1"/>
    <property type="molecule type" value="Genomic_DNA"/>
</dbReference>
<dbReference type="RefSeq" id="WP_181616074.1">
    <property type="nucleotide sequence ID" value="NZ_BAABAM010000013.1"/>
</dbReference>
<dbReference type="AlphaFoldDB" id="A0A7W0CU58"/>
<protein>
    <submittedName>
        <fullName evidence="1">Uncharacterized protein</fullName>
    </submittedName>
</protein>